<sequence>MFAFFAVVGVLLNAVGASLFCGSNAELMIRCYNLFNMSCWMCICNNGYTLVVDQCVKNKYDALYNQMDAFIRTASQRPRNPNGTL</sequence>
<evidence type="ECO:0000313" key="2">
    <source>
        <dbReference type="EMBL" id="VDN55546.1"/>
    </source>
</evidence>
<organism evidence="3 5">
    <name type="scientific">Dracunculus medinensis</name>
    <name type="common">Guinea worm</name>
    <dbReference type="NCBI Taxonomy" id="318479"/>
    <lineage>
        <taxon>Eukaryota</taxon>
        <taxon>Metazoa</taxon>
        <taxon>Ecdysozoa</taxon>
        <taxon>Nematoda</taxon>
        <taxon>Chromadorea</taxon>
        <taxon>Rhabditida</taxon>
        <taxon>Spirurina</taxon>
        <taxon>Dracunculoidea</taxon>
        <taxon>Dracunculidae</taxon>
        <taxon>Dracunculus</taxon>
    </lineage>
</organism>
<evidence type="ECO:0000313" key="4">
    <source>
        <dbReference type="Proteomes" id="UP000274756"/>
    </source>
</evidence>
<evidence type="ECO:0000313" key="3">
    <source>
        <dbReference type="Proteomes" id="UP000038040"/>
    </source>
</evidence>
<reference evidence="2 4" key="2">
    <citation type="submission" date="2018-11" db="EMBL/GenBank/DDBJ databases">
        <authorList>
            <consortium name="Pathogen Informatics"/>
        </authorList>
    </citation>
    <scope>NUCLEOTIDE SEQUENCE [LARGE SCALE GENOMIC DNA]</scope>
</reference>
<proteinExistence type="predicted"/>
<evidence type="ECO:0000256" key="1">
    <source>
        <dbReference type="SAM" id="SignalP"/>
    </source>
</evidence>
<evidence type="ECO:0000313" key="5">
    <source>
        <dbReference type="WBParaSite" id="DME_0000115901-mRNA-1"/>
    </source>
</evidence>
<dbReference type="AlphaFoldDB" id="A0A0N4U366"/>
<dbReference type="EMBL" id="UYYG01001152">
    <property type="protein sequence ID" value="VDN55546.1"/>
    <property type="molecule type" value="Genomic_DNA"/>
</dbReference>
<dbReference type="Proteomes" id="UP000038040">
    <property type="component" value="Unplaced"/>
</dbReference>
<gene>
    <name evidence="2" type="ORF">DME_LOCUS5519</name>
</gene>
<feature type="chain" id="PRO_5041039115" evidence="1">
    <location>
        <begin position="18"/>
        <end position="85"/>
    </location>
</feature>
<dbReference type="WBParaSite" id="DME_0000115901-mRNA-1">
    <property type="protein sequence ID" value="DME_0000115901-mRNA-1"/>
    <property type="gene ID" value="DME_0000115901"/>
</dbReference>
<accession>A0A0N4U366</accession>
<reference evidence="5" key="1">
    <citation type="submission" date="2017-02" db="UniProtKB">
        <authorList>
            <consortium name="WormBaseParasite"/>
        </authorList>
    </citation>
    <scope>IDENTIFICATION</scope>
</reference>
<keyword evidence="1" id="KW-0732">Signal</keyword>
<name>A0A0N4U366_DRAME</name>
<keyword evidence="4" id="KW-1185">Reference proteome</keyword>
<feature type="signal peptide" evidence="1">
    <location>
        <begin position="1"/>
        <end position="17"/>
    </location>
</feature>
<dbReference type="Proteomes" id="UP000274756">
    <property type="component" value="Unassembled WGS sequence"/>
</dbReference>
<protein>
    <submittedName>
        <fullName evidence="5">Secreted protein</fullName>
    </submittedName>
</protein>